<proteinExistence type="predicted"/>
<organism evidence="1 2">
    <name type="scientific">Paraphaeosphaeria sporulosa</name>
    <dbReference type="NCBI Taxonomy" id="1460663"/>
    <lineage>
        <taxon>Eukaryota</taxon>
        <taxon>Fungi</taxon>
        <taxon>Dikarya</taxon>
        <taxon>Ascomycota</taxon>
        <taxon>Pezizomycotina</taxon>
        <taxon>Dothideomycetes</taxon>
        <taxon>Pleosporomycetidae</taxon>
        <taxon>Pleosporales</taxon>
        <taxon>Massarineae</taxon>
        <taxon>Didymosphaeriaceae</taxon>
        <taxon>Paraphaeosphaeria</taxon>
    </lineage>
</organism>
<name>A0A177CFV4_9PLEO</name>
<evidence type="ECO:0000313" key="1">
    <source>
        <dbReference type="EMBL" id="OAG06494.1"/>
    </source>
</evidence>
<dbReference type="GeneID" id="28770856"/>
<dbReference type="EMBL" id="KV441552">
    <property type="protein sequence ID" value="OAG06494.1"/>
    <property type="molecule type" value="Genomic_DNA"/>
</dbReference>
<reference evidence="1 2" key="1">
    <citation type="submission" date="2016-05" db="EMBL/GenBank/DDBJ databases">
        <title>Comparative analysis of secretome profiles of manganese(II)-oxidizing ascomycete fungi.</title>
        <authorList>
            <consortium name="DOE Joint Genome Institute"/>
            <person name="Zeiner C.A."/>
            <person name="Purvine S.O."/>
            <person name="Zink E.M."/>
            <person name="Wu S."/>
            <person name="Pasa-Tolic L."/>
            <person name="Chaput D.L."/>
            <person name="Haridas S."/>
            <person name="Grigoriev I.V."/>
            <person name="Santelli C.M."/>
            <person name="Hansel C.M."/>
        </authorList>
    </citation>
    <scope>NUCLEOTIDE SEQUENCE [LARGE SCALE GENOMIC DNA]</scope>
    <source>
        <strain evidence="1 2">AP3s5-JAC2a</strain>
    </source>
</reference>
<keyword evidence="2" id="KW-1185">Reference proteome</keyword>
<gene>
    <name evidence="1" type="ORF">CC84DRAFT_770651</name>
</gene>
<dbReference type="Proteomes" id="UP000077069">
    <property type="component" value="Unassembled WGS sequence"/>
</dbReference>
<sequence>MFAKSILWFGRRKKGMRGRRGLYLRAHGARHAPLPLTATPSVTALCSAIGEPHSKSGLRQGWPPAQFTQGSRVAAFGGGPHGTCSNRDGWRRRRLCGSCAVRTLGGKASKRRGIAARQLVASGELAGSDTLPSRMEESSEGCSSSGLPFRRGRLRYGKWIPPITYRRLNPPVRRSTRPRLLARATVPRYAVRALHGVHHTTVHGSKCVPAKSRDSTEHLFSRGPDLCLCCVQMSAVDCTADRSQPGPSAKQDSRVLTYRECGFTVTSRHLTSCHGLGCNAISWHDMSTCPARNSQGVAINLDRMEAVNMLPAQLLGAELHFQSTCPSSVPTHVHSIDRSISTRRIATPQQGIS</sequence>
<dbReference type="RefSeq" id="XP_018036859.1">
    <property type="nucleotide sequence ID" value="XM_018187370.1"/>
</dbReference>
<dbReference type="OrthoDB" id="10548694at2759"/>
<dbReference type="AlphaFoldDB" id="A0A177CFV4"/>
<evidence type="ECO:0000313" key="2">
    <source>
        <dbReference type="Proteomes" id="UP000077069"/>
    </source>
</evidence>
<protein>
    <submittedName>
        <fullName evidence="1">Uncharacterized protein</fullName>
    </submittedName>
</protein>
<accession>A0A177CFV4</accession>
<dbReference type="InParanoid" id="A0A177CFV4"/>